<keyword evidence="3 6" id="KW-1133">Transmembrane helix</keyword>
<dbReference type="Proteomes" id="UP000710849">
    <property type="component" value="Unassembled WGS sequence"/>
</dbReference>
<evidence type="ECO:0000259" key="7">
    <source>
        <dbReference type="Pfam" id="PF20684"/>
    </source>
</evidence>
<protein>
    <recommendedName>
        <fullName evidence="7">Rhodopsin domain-containing protein</fullName>
    </recommendedName>
</protein>
<dbReference type="EMBL" id="RCSW01000001">
    <property type="protein sequence ID" value="KAF7954944.1"/>
    <property type="molecule type" value="Genomic_DNA"/>
</dbReference>
<gene>
    <name evidence="8" type="ORF">EAE97_000203</name>
</gene>
<evidence type="ECO:0000256" key="3">
    <source>
        <dbReference type="ARBA" id="ARBA00022989"/>
    </source>
</evidence>
<comment type="caution">
    <text evidence="8">The sequence shown here is derived from an EMBL/GenBank/DDBJ whole genome shotgun (WGS) entry which is preliminary data.</text>
</comment>
<feature type="transmembrane region" description="Helical" evidence="6">
    <location>
        <begin position="186"/>
        <end position="208"/>
    </location>
</feature>
<dbReference type="RefSeq" id="XP_038738074.1">
    <property type="nucleotide sequence ID" value="XM_038870713.1"/>
</dbReference>
<dbReference type="InterPro" id="IPR052337">
    <property type="entry name" value="SAT4-like"/>
</dbReference>
<name>A0A9P5M9Q4_9HELO</name>
<dbReference type="GeneID" id="62143792"/>
<keyword evidence="9" id="KW-1185">Reference proteome</keyword>
<accession>A0A9P5M9Q4</accession>
<dbReference type="InterPro" id="IPR049326">
    <property type="entry name" value="Rhodopsin_dom_fungi"/>
</dbReference>
<comment type="subcellular location">
    <subcellularLocation>
        <location evidence="1">Membrane</location>
        <topology evidence="1">Multi-pass membrane protein</topology>
    </subcellularLocation>
</comment>
<feature type="transmembrane region" description="Helical" evidence="6">
    <location>
        <begin position="22"/>
        <end position="44"/>
    </location>
</feature>
<evidence type="ECO:0000313" key="8">
    <source>
        <dbReference type="EMBL" id="KAF7954944.1"/>
    </source>
</evidence>
<dbReference type="PANTHER" id="PTHR33048:SF47">
    <property type="entry name" value="INTEGRAL MEMBRANE PROTEIN-RELATED"/>
    <property type="match status" value="1"/>
</dbReference>
<dbReference type="Pfam" id="PF20684">
    <property type="entry name" value="Fung_rhodopsin"/>
    <property type="match status" value="1"/>
</dbReference>
<evidence type="ECO:0000256" key="6">
    <source>
        <dbReference type="SAM" id="Phobius"/>
    </source>
</evidence>
<dbReference type="GO" id="GO:0016020">
    <property type="term" value="C:membrane"/>
    <property type="evidence" value="ECO:0007669"/>
    <property type="project" value="UniProtKB-SubCell"/>
</dbReference>
<evidence type="ECO:0000256" key="2">
    <source>
        <dbReference type="ARBA" id="ARBA00022692"/>
    </source>
</evidence>
<reference evidence="8 9" key="1">
    <citation type="journal article" date="2020" name="Genome Biol. Evol.">
        <title>Comparative genomics of Sclerotiniaceae.</title>
        <authorList>
            <person name="Valero Jimenez C.A."/>
            <person name="Steentjes M."/>
            <person name="Scholten O.E."/>
            <person name="Van Kan J.A.L."/>
        </authorList>
    </citation>
    <scope>NUCLEOTIDE SEQUENCE [LARGE SCALE GENOMIC DNA]</scope>
    <source>
        <strain evidence="8 9">MUCL 94</strain>
    </source>
</reference>
<proteinExistence type="inferred from homology"/>
<evidence type="ECO:0000256" key="1">
    <source>
        <dbReference type="ARBA" id="ARBA00004141"/>
    </source>
</evidence>
<dbReference type="PANTHER" id="PTHR33048">
    <property type="entry name" value="PTH11-LIKE INTEGRAL MEMBRANE PROTEIN (AFU_ORTHOLOGUE AFUA_5G11245)"/>
    <property type="match status" value="1"/>
</dbReference>
<feature type="domain" description="Rhodopsin" evidence="7">
    <location>
        <begin position="41"/>
        <end position="281"/>
    </location>
</feature>
<evidence type="ECO:0000256" key="4">
    <source>
        <dbReference type="ARBA" id="ARBA00023136"/>
    </source>
</evidence>
<evidence type="ECO:0000256" key="5">
    <source>
        <dbReference type="ARBA" id="ARBA00038359"/>
    </source>
</evidence>
<feature type="transmembrane region" description="Helical" evidence="6">
    <location>
        <begin position="134"/>
        <end position="156"/>
    </location>
</feature>
<organism evidence="8 9">
    <name type="scientific">Botrytis byssoidea</name>
    <dbReference type="NCBI Taxonomy" id="139641"/>
    <lineage>
        <taxon>Eukaryota</taxon>
        <taxon>Fungi</taxon>
        <taxon>Dikarya</taxon>
        <taxon>Ascomycota</taxon>
        <taxon>Pezizomycotina</taxon>
        <taxon>Leotiomycetes</taxon>
        <taxon>Helotiales</taxon>
        <taxon>Sclerotiniaceae</taxon>
        <taxon>Botrytis</taxon>
    </lineage>
</organism>
<evidence type="ECO:0000313" key="9">
    <source>
        <dbReference type="Proteomes" id="UP000710849"/>
    </source>
</evidence>
<comment type="similarity">
    <text evidence="5">Belongs to the SAT4 family.</text>
</comment>
<feature type="transmembrane region" description="Helical" evidence="6">
    <location>
        <begin position="98"/>
        <end position="122"/>
    </location>
</feature>
<keyword evidence="2 6" id="KW-0812">Transmembrane</keyword>
<keyword evidence="4 6" id="KW-0472">Membrane</keyword>
<dbReference type="AlphaFoldDB" id="A0A9P5M9Q4"/>
<feature type="transmembrane region" description="Helical" evidence="6">
    <location>
        <begin position="56"/>
        <end position="78"/>
    </location>
</feature>
<feature type="transmembrane region" description="Helical" evidence="6">
    <location>
        <begin position="258"/>
        <end position="277"/>
    </location>
</feature>
<sequence length="409" mass="45001">MSSLPSHLGPVPQDGDIDLSPLIFRLNLSLLIISTLVLIFRLIARAQGAWNYGWDDWTMLLAWIFSAIKFGISIAAIHYGEGRHIYYVPVAEAERTLYFVYISEFISLLAICFVKVSVALFLLRIGNLRRWLRLSLLANSALLVGSTFAFLIVLLVQCRPIIANWNLLAKAHAKCISPDTLIDVSYLTTAISILTDLVCAALPFPILWDLKISQRTKHSVRLVMCLGFIAAICGIVRITHVKDLAGTNDPTYSSVQLGLWTAAELYTGIIVGSLPPCRKLFIVFWAKATKTPPPDENTIGIQGSGSGRSIILQNLTRVGRAFTRSKTSPTNSTKDQASLGVGWQTLDNRPEINGYTASDRSIRPLVEFQNVGNVEDGVIWKTVGVTITEGAAKSKDEADRRVKAATSDR</sequence>
<feature type="transmembrane region" description="Helical" evidence="6">
    <location>
        <begin position="220"/>
        <end position="238"/>
    </location>
</feature>